<dbReference type="SMART" id="SM00112">
    <property type="entry name" value="CA"/>
    <property type="match status" value="6"/>
</dbReference>
<evidence type="ECO:0000256" key="17">
    <source>
        <dbReference type="ARBA" id="ARBA00034111"/>
    </source>
</evidence>
<evidence type="ECO:0000256" key="24">
    <source>
        <dbReference type="SAM" id="SignalP"/>
    </source>
</evidence>
<evidence type="ECO:0000256" key="14">
    <source>
        <dbReference type="ARBA" id="ARBA00023257"/>
    </source>
</evidence>
<evidence type="ECO:0000256" key="3">
    <source>
        <dbReference type="ARBA" id="ARBA00022475"/>
    </source>
</evidence>
<feature type="transmembrane region" description="Helical" evidence="23">
    <location>
        <begin position="695"/>
        <end position="719"/>
    </location>
</feature>
<keyword evidence="4" id="KW-0597">Phosphoprotein</keyword>
<feature type="domain" description="Cadherin" evidence="25">
    <location>
        <begin position="24"/>
        <end position="131"/>
    </location>
</feature>
<evidence type="ECO:0000256" key="11">
    <source>
        <dbReference type="ARBA" id="ARBA00023018"/>
    </source>
</evidence>
<evidence type="ECO:0000256" key="5">
    <source>
        <dbReference type="ARBA" id="ARBA00022692"/>
    </source>
</evidence>
<evidence type="ECO:0000256" key="16">
    <source>
        <dbReference type="ARBA" id="ARBA00034100"/>
    </source>
</evidence>
<feature type="domain" description="Cadherin" evidence="25">
    <location>
        <begin position="460"/>
        <end position="570"/>
    </location>
</feature>
<keyword evidence="10 23" id="KW-1133">Transmembrane helix</keyword>
<keyword evidence="5 23" id="KW-0812">Transmembrane</keyword>
<feature type="chain" id="PRO_5035152609" description="Protocadherin-8" evidence="24">
    <location>
        <begin position="25"/>
        <end position="976"/>
    </location>
</feature>
<dbReference type="Gene3D" id="2.60.40.60">
    <property type="entry name" value="Cadherins"/>
    <property type="match status" value="6"/>
</dbReference>
<feature type="region of interest" description="Disordered" evidence="22">
    <location>
        <begin position="827"/>
        <end position="876"/>
    </location>
</feature>
<dbReference type="InterPro" id="IPR020894">
    <property type="entry name" value="Cadherin_CS"/>
</dbReference>
<dbReference type="PROSITE" id="PS50268">
    <property type="entry name" value="CADHERIN_2"/>
    <property type="match status" value="6"/>
</dbReference>
<dbReference type="Pfam" id="PF08266">
    <property type="entry name" value="Cadherin_2"/>
    <property type="match status" value="1"/>
</dbReference>
<evidence type="ECO:0000256" key="9">
    <source>
        <dbReference type="ARBA" id="ARBA00022889"/>
    </source>
</evidence>
<feature type="domain" description="Cadherin" evidence="25">
    <location>
        <begin position="241"/>
        <end position="348"/>
    </location>
</feature>
<evidence type="ECO:0000256" key="7">
    <source>
        <dbReference type="ARBA" id="ARBA00022737"/>
    </source>
</evidence>
<evidence type="ECO:0000256" key="23">
    <source>
        <dbReference type="SAM" id="Phobius"/>
    </source>
</evidence>
<keyword evidence="7" id="KW-0677">Repeat</keyword>
<proteinExistence type="predicted"/>
<dbReference type="GO" id="GO:0045211">
    <property type="term" value="C:postsynaptic membrane"/>
    <property type="evidence" value="ECO:0007669"/>
    <property type="project" value="UniProtKB-SubCell"/>
</dbReference>
<dbReference type="GO" id="GO:0042734">
    <property type="term" value="C:presynaptic membrane"/>
    <property type="evidence" value="ECO:0007669"/>
    <property type="project" value="UniProtKB-SubCell"/>
</dbReference>
<dbReference type="Pfam" id="PF00028">
    <property type="entry name" value="Cadherin"/>
    <property type="match status" value="5"/>
</dbReference>
<keyword evidence="11" id="KW-0770">Synapse</keyword>
<dbReference type="FunFam" id="2.60.40.60:FF:000002">
    <property type="entry name" value="Protocadherin alpha 2"/>
    <property type="match status" value="1"/>
</dbReference>
<dbReference type="InterPro" id="IPR002126">
    <property type="entry name" value="Cadherin-like_dom"/>
</dbReference>
<dbReference type="PANTHER" id="PTHR24028:SF244">
    <property type="entry name" value="PARAXIAL PROTOCADHERIN"/>
    <property type="match status" value="1"/>
</dbReference>
<evidence type="ECO:0000256" key="15">
    <source>
        <dbReference type="ARBA" id="ARBA00023273"/>
    </source>
</evidence>
<evidence type="ECO:0000256" key="2">
    <source>
        <dbReference type="ARBA" id="ARBA00004279"/>
    </source>
</evidence>
<feature type="domain" description="Cadherin" evidence="25">
    <location>
        <begin position="363"/>
        <end position="459"/>
    </location>
</feature>
<comment type="subunit">
    <text evidence="19">The N-terminal extracellular domain forms homophilic interactions; these interactions activate p38 MAPK via TAOK2 and trigger endocytosis. Interacts with CDH2; this interaction may lead to CDH2 cointernalization. Interacts with CDH11. Interacts with TAOK2.</text>
</comment>
<evidence type="ECO:0000256" key="12">
    <source>
        <dbReference type="ARBA" id="ARBA00023136"/>
    </source>
</evidence>
<evidence type="ECO:0000256" key="13">
    <source>
        <dbReference type="ARBA" id="ARBA00023180"/>
    </source>
</evidence>
<comment type="subcellular location">
    <subcellularLocation>
        <location evidence="1">Cell membrane</location>
        <topology evidence="1">Single-pass type I membrane protein</topology>
    </subcellularLocation>
    <subcellularLocation>
        <location evidence="2">Cell projection</location>
        <location evidence="2">Dendrite</location>
    </subcellularLocation>
    <subcellularLocation>
        <location evidence="16">Postsynaptic cell membrane</location>
    </subcellularLocation>
    <subcellularLocation>
        <location evidence="17">Presynaptic cell membrane</location>
    </subcellularLocation>
</comment>
<evidence type="ECO:0000256" key="19">
    <source>
        <dbReference type="ARBA" id="ARBA00064553"/>
    </source>
</evidence>
<keyword evidence="15" id="KW-0966">Cell projection</keyword>
<reference evidence="26" key="1">
    <citation type="journal article" date="2021" name="Cell">
        <title>Tracing the genetic footprints of vertebrate landing in non-teleost ray-finned fishes.</title>
        <authorList>
            <person name="Bi X."/>
            <person name="Wang K."/>
            <person name="Yang L."/>
            <person name="Pan H."/>
            <person name="Jiang H."/>
            <person name="Wei Q."/>
            <person name="Fang M."/>
            <person name="Yu H."/>
            <person name="Zhu C."/>
            <person name="Cai Y."/>
            <person name="He Y."/>
            <person name="Gan X."/>
            <person name="Zeng H."/>
            <person name="Yu D."/>
            <person name="Zhu Y."/>
            <person name="Jiang H."/>
            <person name="Qiu Q."/>
            <person name="Yang H."/>
            <person name="Zhang Y.E."/>
            <person name="Wang W."/>
            <person name="Zhu M."/>
            <person name="He S."/>
            <person name="Zhang G."/>
        </authorList>
    </citation>
    <scope>NUCLEOTIDE SEQUENCE</scope>
    <source>
        <strain evidence="26">Allg_001</strain>
    </source>
</reference>
<name>A0A8J7P4M8_ATRSP</name>
<keyword evidence="8 21" id="KW-0106">Calcium</keyword>
<dbReference type="FunFam" id="2.60.40.60:FF:000117">
    <property type="entry name" value="protocadherin-8 isoform X1"/>
    <property type="match status" value="1"/>
</dbReference>
<gene>
    <name evidence="26" type="primary">Pcdh8_1</name>
    <name evidence="26" type="ORF">GTO95_0013519</name>
</gene>
<evidence type="ECO:0000256" key="20">
    <source>
        <dbReference type="ARBA" id="ARBA00067805"/>
    </source>
</evidence>
<dbReference type="FunFam" id="2.60.40.60:FF:000001">
    <property type="entry name" value="Protocadherin alpha 2"/>
    <property type="match status" value="1"/>
</dbReference>
<dbReference type="EMBL" id="JAAWVO010068203">
    <property type="protein sequence ID" value="MBN3323889.1"/>
    <property type="molecule type" value="Genomic_DNA"/>
</dbReference>
<evidence type="ECO:0000256" key="10">
    <source>
        <dbReference type="ARBA" id="ARBA00022989"/>
    </source>
</evidence>
<dbReference type="PROSITE" id="PS00232">
    <property type="entry name" value="CADHERIN_1"/>
    <property type="match status" value="3"/>
</dbReference>
<comment type="function">
    <text evidence="18">Calcium-dependent cell-adhesion protein. May play a role in activity-induced synaptic reorganization underlying long term memory. Could be involved in CDH2 internalization through TAOK2/p38 MAPK pathway. In hippocampal neurons, may play a role in the down-regulation of dendritic spines, maybe through its action on CDH2 endocytosis.</text>
</comment>
<dbReference type="GO" id="GO:0005509">
    <property type="term" value="F:calcium ion binding"/>
    <property type="evidence" value="ECO:0007669"/>
    <property type="project" value="UniProtKB-UniRule"/>
</dbReference>
<evidence type="ECO:0000259" key="25">
    <source>
        <dbReference type="PROSITE" id="PS50268"/>
    </source>
</evidence>
<dbReference type="GO" id="GO:0030425">
    <property type="term" value="C:dendrite"/>
    <property type="evidence" value="ECO:0007669"/>
    <property type="project" value="UniProtKB-SubCell"/>
</dbReference>
<keyword evidence="3" id="KW-1003">Cell membrane</keyword>
<dbReference type="PRINTS" id="PR00205">
    <property type="entry name" value="CADHERIN"/>
</dbReference>
<dbReference type="AlphaFoldDB" id="A0A8J7P4M8"/>
<dbReference type="GO" id="GO:0007156">
    <property type="term" value="P:homophilic cell adhesion via plasma membrane adhesion molecules"/>
    <property type="evidence" value="ECO:0007669"/>
    <property type="project" value="InterPro"/>
</dbReference>
<feature type="compositionally biased region" description="Polar residues" evidence="22">
    <location>
        <begin position="855"/>
        <end position="875"/>
    </location>
</feature>
<evidence type="ECO:0000256" key="22">
    <source>
        <dbReference type="SAM" id="MobiDB-lite"/>
    </source>
</evidence>
<keyword evidence="12 23" id="KW-0472">Membrane</keyword>
<dbReference type="SUPFAM" id="SSF49313">
    <property type="entry name" value="Cadherin-like"/>
    <property type="match status" value="5"/>
</dbReference>
<organism evidence="26 27">
    <name type="scientific">Atractosteus spatula</name>
    <name type="common">Alligator gar</name>
    <name type="synonym">Lepisosteus spatula</name>
    <dbReference type="NCBI Taxonomy" id="7917"/>
    <lineage>
        <taxon>Eukaryota</taxon>
        <taxon>Metazoa</taxon>
        <taxon>Chordata</taxon>
        <taxon>Craniata</taxon>
        <taxon>Vertebrata</taxon>
        <taxon>Euteleostomi</taxon>
        <taxon>Actinopterygii</taxon>
        <taxon>Neopterygii</taxon>
        <taxon>Holostei</taxon>
        <taxon>Semionotiformes</taxon>
        <taxon>Lepisosteidae</taxon>
        <taxon>Atractosteus</taxon>
    </lineage>
</organism>
<dbReference type="CDD" id="cd11304">
    <property type="entry name" value="Cadherin_repeat"/>
    <property type="match status" value="6"/>
</dbReference>
<evidence type="ECO:0000256" key="6">
    <source>
        <dbReference type="ARBA" id="ARBA00022729"/>
    </source>
</evidence>
<dbReference type="Proteomes" id="UP000736164">
    <property type="component" value="Unassembled WGS sequence"/>
</dbReference>
<evidence type="ECO:0000256" key="21">
    <source>
        <dbReference type="PROSITE-ProRule" id="PRU00043"/>
    </source>
</evidence>
<keyword evidence="27" id="KW-1185">Reference proteome</keyword>
<evidence type="ECO:0000313" key="26">
    <source>
        <dbReference type="EMBL" id="MBN3323889.1"/>
    </source>
</evidence>
<evidence type="ECO:0000256" key="4">
    <source>
        <dbReference type="ARBA" id="ARBA00022553"/>
    </source>
</evidence>
<keyword evidence="13" id="KW-0325">Glycoprotein</keyword>
<feature type="non-terminal residue" evidence="26">
    <location>
        <position position="976"/>
    </location>
</feature>
<sequence>MSHRKLNLGGSSIVLLALLCIAQSKTVKYFTYEEDAPGTEIGNLSRDLKIDPAEDPQTSFRFMQKAGSLFIRMREIDGLLTIGERIDREQLCGQSPRCLITFDIISFSKEKFQLIHVEIEVKDINDNSPQFPHNETYIDISESVAVGTRFPLDIAVDQDVGPNYIQSYHITFNSHFGIEVHSREGGVKFAELVLLKELDRETEDSYTLKVSAVDGGNPPASGLVTVQIKVVDFNDNSPVFEHSKLKVELYEDAPVGYLLLKLNAFDPDEGKNGEVVYGFVDELSYEIKQVFQIDPASGHITLKEQVDYEKKTTYELNIQAYDLGLNSVPSTCKVIVEVVDVNDNAPEIRIKPMTSMNDGIAYITEAAAEDSFVALVSTSDRDSGANGYVQCSLQGHWHFRLQQAYGDTFMIVTTAALDREKTAEYNLTVIAEDLGSPPFKTIKQYTIRVGDENDNAPLFGKPVYEVSVKENNAPGSYITTVVARDLDLGHNGQVTYKLIDGDVLLGSPLSTFVSLDPVSGALYAVRSFNYELIKQIEVTIQASDGGFPQLTNTALIRVKIEDQNDNAPLIVHPILQNGSADVPIPYNAPSSYLAVQIKARDSDEGVNGEVSYRILEDPQMLFSINKQTGEIYLKNALTFVCGDTLKVKIAVNDNGRPSLSSTATVRFLVTEMPLSNDQVVLMLPSSVDTHSEMDVSLIVIIMLGGGCAVLLIAIISVAVSCKINSRGRNYAAKKNSSHRIFERNPLSMHSPHGSSIYIGSRVIASDQVASSRDGDVSSCLYEEGSEDSETRVFLPNSTFSPKHFEPATLWHDEKFSLQLSGIGNTDQLSVKDSGKGDSDFNDSDSDISGEGSKKFPTTFNPRPNGTTQPPVSRSADSGERYCVIPTHANLSCRNGYTISFSQAPAYNQQPYPSSWRDSCYRTNIPKTKGLLQAIPRTGTLPAQFCHHGAVTRTADIEKVNDCLSAPTPLSEVATSF</sequence>
<keyword evidence="14" id="KW-0628">Postsynaptic cell membrane</keyword>
<keyword evidence="9" id="KW-0130">Cell adhesion</keyword>
<comment type="caution">
    <text evidence="26">The sequence shown here is derived from an EMBL/GenBank/DDBJ whole genome shotgun (WGS) entry which is preliminary data.</text>
</comment>
<feature type="domain" description="Cadherin" evidence="25">
    <location>
        <begin position="576"/>
        <end position="686"/>
    </location>
</feature>
<evidence type="ECO:0000256" key="8">
    <source>
        <dbReference type="ARBA" id="ARBA00022837"/>
    </source>
</evidence>
<dbReference type="PANTHER" id="PTHR24028">
    <property type="entry name" value="CADHERIN-87A"/>
    <property type="match status" value="1"/>
</dbReference>
<dbReference type="InterPro" id="IPR013164">
    <property type="entry name" value="Cadherin_N"/>
</dbReference>
<evidence type="ECO:0000313" key="27">
    <source>
        <dbReference type="Proteomes" id="UP000736164"/>
    </source>
</evidence>
<dbReference type="GO" id="GO:0009653">
    <property type="term" value="P:anatomical structure morphogenesis"/>
    <property type="evidence" value="ECO:0007669"/>
    <property type="project" value="UniProtKB-ARBA"/>
</dbReference>
<evidence type="ECO:0000256" key="1">
    <source>
        <dbReference type="ARBA" id="ARBA00004251"/>
    </source>
</evidence>
<dbReference type="InterPro" id="IPR050174">
    <property type="entry name" value="Protocadherin/Cadherin-CA"/>
</dbReference>
<protein>
    <recommendedName>
        <fullName evidence="20">Protocadherin-8</fullName>
    </recommendedName>
</protein>
<evidence type="ECO:0000256" key="18">
    <source>
        <dbReference type="ARBA" id="ARBA00056898"/>
    </source>
</evidence>
<dbReference type="FunFam" id="2.60.40.60:FF:000007">
    <property type="entry name" value="Protocadherin alpha 2"/>
    <property type="match status" value="1"/>
</dbReference>
<dbReference type="FunFam" id="2.60.40.60:FF:000003">
    <property type="entry name" value="Protocadherin alpha 2"/>
    <property type="match status" value="1"/>
</dbReference>
<dbReference type="FunFam" id="2.60.40.60:FF:000120">
    <property type="entry name" value="Protocadherin 8"/>
    <property type="match status" value="1"/>
</dbReference>
<keyword evidence="6 24" id="KW-0732">Signal</keyword>
<accession>A0A8J7P4M8</accession>
<feature type="domain" description="Cadherin" evidence="25">
    <location>
        <begin position="132"/>
        <end position="240"/>
    </location>
</feature>
<dbReference type="InterPro" id="IPR015919">
    <property type="entry name" value="Cadherin-like_sf"/>
</dbReference>
<feature type="signal peptide" evidence="24">
    <location>
        <begin position="1"/>
        <end position="24"/>
    </location>
</feature>
<feature type="non-terminal residue" evidence="26">
    <location>
        <position position="1"/>
    </location>
</feature>